<feature type="region of interest" description="Disordered" evidence="2">
    <location>
        <begin position="151"/>
        <end position="172"/>
    </location>
</feature>
<accession>A0A0D2CPT8</accession>
<dbReference type="GO" id="GO:0005730">
    <property type="term" value="C:nucleolus"/>
    <property type="evidence" value="ECO:0007669"/>
    <property type="project" value="TreeGrafter"/>
</dbReference>
<name>A0A0D2CPT8_9EURO</name>
<dbReference type="PANTHER" id="PTHR14490">
    <property type="entry name" value="ZINC FINGER, ZZ TYPE"/>
    <property type="match status" value="1"/>
</dbReference>
<evidence type="ECO:0000313" key="4">
    <source>
        <dbReference type="EMBL" id="KIW67186.1"/>
    </source>
</evidence>
<keyword evidence="5" id="KW-1185">Reference proteome</keyword>
<feature type="compositionally biased region" description="Acidic residues" evidence="2">
    <location>
        <begin position="388"/>
        <end position="399"/>
    </location>
</feature>
<dbReference type="Pfam" id="PF12936">
    <property type="entry name" value="Kri1_C"/>
    <property type="match status" value="1"/>
</dbReference>
<dbReference type="Pfam" id="PF05178">
    <property type="entry name" value="Kri1"/>
    <property type="match status" value="1"/>
</dbReference>
<feature type="compositionally biased region" description="Basic residues" evidence="2">
    <location>
        <begin position="590"/>
        <end position="601"/>
    </location>
</feature>
<feature type="region of interest" description="Disordered" evidence="2">
    <location>
        <begin position="185"/>
        <end position="227"/>
    </location>
</feature>
<reference evidence="4 5" key="1">
    <citation type="submission" date="2015-01" db="EMBL/GenBank/DDBJ databases">
        <title>The Genome Sequence of Capronia semiimmersa CBS27337.</title>
        <authorList>
            <consortium name="The Broad Institute Genomics Platform"/>
            <person name="Cuomo C."/>
            <person name="de Hoog S."/>
            <person name="Gorbushina A."/>
            <person name="Stielow B."/>
            <person name="Teixiera M."/>
            <person name="Abouelleil A."/>
            <person name="Chapman S.B."/>
            <person name="Priest M."/>
            <person name="Young S.K."/>
            <person name="Wortman J."/>
            <person name="Nusbaum C."/>
            <person name="Birren B."/>
        </authorList>
    </citation>
    <scope>NUCLEOTIDE SEQUENCE [LARGE SCALE GENOMIC DNA]</scope>
    <source>
        <strain evidence="4 5">CBS 27337</strain>
    </source>
</reference>
<feature type="compositionally biased region" description="Basic and acidic residues" evidence="2">
    <location>
        <begin position="400"/>
        <end position="441"/>
    </location>
</feature>
<feature type="compositionally biased region" description="Basic and acidic residues" evidence="2">
    <location>
        <begin position="602"/>
        <end position="611"/>
    </location>
</feature>
<feature type="region of interest" description="Disordered" evidence="2">
    <location>
        <begin position="248"/>
        <end position="267"/>
    </location>
</feature>
<feature type="region of interest" description="Disordered" evidence="2">
    <location>
        <begin position="276"/>
        <end position="328"/>
    </location>
</feature>
<dbReference type="PANTHER" id="PTHR14490:SF5">
    <property type="entry name" value="PROTEIN KRI1 HOMOLOG"/>
    <property type="match status" value="1"/>
</dbReference>
<evidence type="ECO:0000259" key="3">
    <source>
        <dbReference type="Pfam" id="PF12936"/>
    </source>
</evidence>
<organism evidence="4 5">
    <name type="scientific">Phialophora macrospora</name>
    <dbReference type="NCBI Taxonomy" id="1851006"/>
    <lineage>
        <taxon>Eukaryota</taxon>
        <taxon>Fungi</taxon>
        <taxon>Dikarya</taxon>
        <taxon>Ascomycota</taxon>
        <taxon>Pezizomycotina</taxon>
        <taxon>Eurotiomycetes</taxon>
        <taxon>Chaetothyriomycetidae</taxon>
        <taxon>Chaetothyriales</taxon>
        <taxon>Herpotrichiellaceae</taxon>
        <taxon>Phialophora</taxon>
    </lineage>
</organism>
<feature type="domain" description="Kri1-like C-terminal" evidence="3">
    <location>
        <begin position="466"/>
        <end position="552"/>
    </location>
</feature>
<dbReference type="AlphaFoldDB" id="A0A0D2CPT8"/>
<dbReference type="GO" id="GO:0030686">
    <property type="term" value="C:90S preribosome"/>
    <property type="evidence" value="ECO:0007669"/>
    <property type="project" value="TreeGrafter"/>
</dbReference>
<dbReference type="STRING" id="5601.A0A0D2CPT8"/>
<feature type="compositionally biased region" description="Acidic residues" evidence="2">
    <location>
        <begin position="74"/>
        <end position="90"/>
    </location>
</feature>
<proteinExistence type="inferred from homology"/>
<dbReference type="EMBL" id="KN846959">
    <property type="protein sequence ID" value="KIW67186.1"/>
    <property type="molecule type" value="Genomic_DNA"/>
</dbReference>
<protein>
    <recommendedName>
        <fullName evidence="3">Kri1-like C-terminal domain-containing protein</fullName>
    </recommendedName>
</protein>
<feature type="region of interest" description="Disordered" evidence="2">
    <location>
        <begin position="1"/>
        <end position="26"/>
    </location>
</feature>
<feature type="region of interest" description="Disordered" evidence="2">
    <location>
        <begin position="577"/>
        <end position="611"/>
    </location>
</feature>
<sequence length="611" mass="69883">MARELLNSDSSDSEDGGAKISSKPALKVNEDYARRFEYNKKREELARLEEKLGKSSASRKRKRDTAGGAGSDESGSDDESTSESEDEGELATEALDNEIMATINAIRSKDPRVYDASATFYAQVDDEREANLKVKKEKPMNLQDYHRQNLLKGDTAEDEEDAAPLSYNQEQEQLKKSIIGEINAAAAQSDDEDEAEDPAGGKFLVAKHREKPSKKEQQPVLDVESADRDPETFLSNFMASRAWATSDAAPLHPFESDDDEEERRAEEFEEAYNLRFEDPEKSNEKLRSHARDLAAKYSVRRTEANPRQKKREAEKAMKEAEKQLRKEEKARLRKLKIEELEEKVRRIKRAAGIKTKDIRPEDWSHFVDGDWDDAKWEEEMQKRFGDEYYADQDVASESDAEGKKQKPRKPKFEDDIDIKDIVPDFEENERADFSLTEEEKPTKKRKKNKKVNEDEKSDARRERRIIEQLVDDQLQMDLEASLPNHKKAAGFRYRETSPKSFGLTATDILLAEDKALNEFAGLKKLASFRDPEKKRKDAKNLGKKARLRKWRLDTFGNEEGLNAANLIPAQLDINEKADDDEGGVDIKTEGKKKKKRRRSKKAKAEIDVVAG</sequence>
<gene>
    <name evidence="4" type="ORF">PV04_06455</name>
</gene>
<dbReference type="InterPro" id="IPR018034">
    <property type="entry name" value="Kri1"/>
</dbReference>
<feature type="region of interest" description="Disordered" evidence="2">
    <location>
        <begin position="387"/>
        <end position="464"/>
    </location>
</feature>
<evidence type="ECO:0000256" key="1">
    <source>
        <dbReference type="ARBA" id="ARBA00007473"/>
    </source>
</evidence>
<evidence type="ECO:0000256" key="2">
    <source>
        <dbReference type="SAM" id="MobiDB-lite"/>
    </source>
</evidence>
<feature type="compositionally biased region" description="Basic and acidic residues" evidence="2">
    <location>
        <begin position="450"/>
        <end position="464"/>
    </location>
</feature>
<dbReference type="InterPro" id="IPR024626">
    <property type="entry name" value="Kri1-like_C"/>
</dbReference>
<evidence type="ECO:0000313" key="5">
    <source>
        <dbReference type="Proteomes" id="UP000054266"/>
    </source>
</evidence>
<dbReference type="HOGENOM" id="CLU_009647_3_0_1"/>
<feature type="region of interest" description="Disordered" evidence="2">
    <location>
        <begin position="49"/>
        <end position="96"/>
    </location>
</feature>
<dbReference type="GO" id="GO:0000447">
    <property type="term" value="P:endonucleolytic cleavage in ITS1 to separate SSU-rRNA from 5.8S rRNA and LSU-rRNA from tricistronic rRNA transcript (SSU-rRNA, 5.8S rRNA, LSU-rRNA)"/>
    <property type="evidence" value="ECO:0007669"/>
    <property type="project" value="TreeGrafter"/>
</dbReference>
<comment type="similarity">
    <text evidence="1">Belongs to the KRI1 family.</text>
</comment>
<dbReference type="Proteomes" id="UP000054266">
    <property type="component" value="Unassembled WGS sequence"/>
</dbReference>